<evidence type="ECO:0000256" key="1">
    <source>
        <dbReference type="SAM" id="SignalP"/>
    </source>
</evidence>
<evidence type="ECO:0000313" key="3">
    <source>
        <dbReference type="Proteomes" id="UP000324748"/>
    </source>
</evidence>
<dbReference type="Proteomes" id="UP000324748">
    <property type="component" value="Unassembled WGS sequence"/>
</dbReference>
<keyword evidence="3" id="KW-1185">Reference proteome</keyword>
<accession>A0A5B0MTQ1</accession>
<protein>
    <submittedName>
        <fullName evidence="2">Uncharacterized protein</fullName>
    </submittedName>
</protein>
<gene>
    <name evidence="2" type="ORF">PGT21_012856</name>
</gene>
<dbReference type="EMBL" id="VSWC01000132">
    <property type="protein sequence ID" value="KAA1079484.1"/>
    <property type="molecule type" value="Genomic_DNA"/>
</dbReference>
<organism evidence="2 3">
    <name type="scientific">Puccinia graminis f. sp. tritici</name>
    <dbReference type="NCBI Taxonomy" id="56615"/>
    <lineage>
        <taxon>Eukaryota</taxon>
        <taxon>Fungi</taxon>
        <taxon>Dikarya</taxon>
        <taxon>Basidiomycota</taxon>
        <taxon>Pucciniomycotina</taxon>
        <taxon>Pucciniomycetes</taxon>
        <taxon>Pucciniales</taxon>
        <taxon>Pucciniaceae</taxon>
        <taxon>Puccinia</taxon>
    </lineage>
</organism>
<evidence type="ECO:0000313" key="2">
    <source>
        <dbReference type="EMBL" id="KAA1079484.1"/>
    </source>
</evidence>
<dbReference type="AlphaFoldDB" id="A0A5B0MTQ1"/>
<proteinExistence type="predicted"/>
<feature type="chain" id="PRO_5022809122" evidence="1">
    <location>
        <begin position="20"/>
        <end position="578"/>
    </location>
</feature>
<comment type="caution">
    <text evidence="2">The sequence shown here is derived from an EMBL/GenBank/DDBJ whole genome shotgun (WGS) entry which is preliminary data.</text>
</comment>
<reference evidence="2 3" key="1">
    <citation type="submission" date="2019-05" db="EMBL/GenBank/DDBJ databases">
        <title>Emergence of the Ug99 lineage of the wheat stem rust pathogen through somatic hybridization.</title>
        <authorList>
            <person name="Li F."/>
            <person name="Upadhyaya N.M."/>
            <person name="Sperschneider J."/>
            <person name="Matny O."/>
            <person name="Nguyen-Phuc H."/>
            <person name="Mago R."/>
            <person name="Raley C."/>
            <person name="Miller M.E."/>
            <person name="Silverstein K.A.T."/>
            <person name="Henningsen E."/>
            <person name="Hirsch C.D."/>
            <person name="Visser B."/>
            <person name="Pretorius Z.A."/>
            <person name="Steffenson B.J."/>
            <person name="Schwessinger B."/>
            <person name="Dodds P.N."/>
            <person name="Figueroa M."/>
        </authorList>
    </citation>
    <scope>NUCLEOTIDE SEQUENCE [LARGE SCALE GENOMIC DNA]</scope>
    <source>
        <strain evidence="2">21-0</strain>
    </source>
</reference>
<name>A0A5B0MTQ1_PUCGR</name>
<keyword evidence="1" id="KW-0732">Signal</keyword>
<feature type="signal peptide" evidence="1">
    <location>
        <begin position="1"/>
        <end position="19"/>
    </location>
</feature>
<sequence length="578" mass="66755">MVLSIRALFCAVLYATGAAQLVLSSLDAGKSFNAFSDLKPAESGSYSRDIIEPIRLEKNDQKTNAYHDYRYGTIPLGLEERKAEIQSMVMERSEIWDGISQLKPKSFKDLSKMKWDLEYLHQTLRQPTEDRIYNLGGLEPFLGLGVDTQPASTPTHSTRSRSALSPKNYNRYFRLKNYIPFRNLNKGKEDNAFIFEPLLDNSDSLHPTSPISTDTHPFASNSFDRAEVSKSKEIPTLLESALGDGVIPIGDLYIHPNGAFNLDQSRSNDRKVQYLNSLQERIIGFKSLDGTPDHSITDFQLEFLQAFFLLGDHIIRYGLLPSRFIDRIEMFKAKNVLKMVNLHVQLLFRRWGGQFFDIDKTVFPDLEFLMSNQAVKHFHRSIKALSGEDQKQVVHLILDTMITQAPHHFPLGEMASERFGKVCEEFRLEFGDRAKLSHVPDTNYQDQREKLAIGDSIEDLIKFFQKPEMKTRTVQRRIEYQIVYYMLDFINKHYHSILQTISQQREEYGLLADQLKLTGSYLNHFRSHYQDPITPFARHLNSNKFAEQTGSKTGDVSFSYWLHAYFFTIFYSGSWILK</sequence>
<dbReference type="OrthoDB" id="2496410at2759"/>